<evidence type="ECO:0000313" key="5">
    <source>
        <dbReference type="RefSeq" id="XP_012877472.1"/>
    </source>
</evidence>
<organism evidence="4 5">
    <name type="scientific">Dipodomys ordii</name>
    <name type="common">Ord's kangaroo rat</name>
    <dbReference type="NCBI Taxonomy" id="10020"/>
    <lineage>
        <taxon>Eukaryota</taxon>
        <taxon>Metazoa</taxon>
        <taxon>Chordata</taxon>
        <taxon>Craniata</taxon>
        <taxon>Vertebrata</taxon>
        <taxon>Euteleostomi</taxon>
        <taxon>Mammalia</taxon>
        <taxon>Eutheria</taxon>
        <taxon>Euarchontoglires</taxon>
        <taxon>Glires</taxon>
        <taxon>Rodentia</taxon>
        <taxon>Castorimorpha</taxon>
        <taxon>Heteromyidae</taxon>
        <taxon>Dipodomyinae</taxon>
        <taxon>Dipodomys</taxon>
    </lineage>
</organism>
<dbReference type="Proteomes" id="UP000081671">
    <property type="component" value="Unplaced"/>
</dbReference>
<feature type="region of interest" description="Disordered" evidence="1">
    <location>
        <begin position="726"/>
        <end position="763"/>
    </location>
</feature>
<proteinExistence type="predicted"/>
<gene>
    <name evidence="5" type="primary">LOC105989802</name>
</gene>
<dbReference type="SMART" id="SM00233">
    <property type="entry name" value="PH"/>
    <property type="match status" value="2"/>
</dbReference>
<feature type="compositionally biased region" description="Polar residues" evidence="1">
    <location>
        <begin position="357"/>
        <end position="368"/>
    </location>
</feature>
<dbReference type="PROSITE" id="PS50003">
    <property type="entry name" value="PH_DOMAIN"/>
    <property type="match status" value="2"/>
</dbReference>
<name>A0A1S3FNN6_DIPOR</name>
<feature type="compositionally biased region" description="Polar residues" evidence="1">
    <location>
        <begin position="60"/>
        <end position="75"/>
    </location>
</feature>
<feature type="region of interest" description="Disordered" evidence="1">
    <location>
        <begin position="339"/>
        <end position="371"/>
    </location>
</feature>
<feature type="domain" description="PH" evidence="2">
    <location>
        <begin position="993"/>
        <end position="1095"/>
    </location>
</feature>
<dbReference type="Pfam" id="PF17820">
    <property type="entry name" value="PDZ_6"/>
    <property type="match status" value="1"/>
</dbReference>
<evidence type="ECO:0000313" key="4">
    <source>
        <dbReference type="Proteomes" id="UP000081671"/>
    </source>
</evidence>
<dbReference type="Gene3D" id="2.30.29.30">
    <property type="entry name" value="Pleckstrin-homology domain (PH domain)/Phosphotyrosine-binding domain (PTB)"/>
    <property type="match status" value="2"/>
</dbReference>
<keyword evidence="4" id="KW-1185">Reference proteome</keyword>
<dbReference type="Pfam" id="PF00169">
    <property type="entry name" value="PH"/>
    <property type="match status" value="2"/>
</dbReference>
<dbReference type="InParanoid" id="A0A1S3FNN6"/>
<feature type="region of interest" description="Disordered" evidence="1">
    <location>
        <begin position="889"/>
        <end position="916"/>
    </location>
</feature>
<feature type="compositionally biased region" description="Polar residues" evidence="1">
    <location>
        <begin position="726"/>
        <end position="743"/>
    </location>
</feature>
<dbReference type="AlphaFoldDB" id="A0A1S3FNN6"/>
<feature type="domain" description="PDZ" evidence="3">
    <location>
        <begin position="909"/>
        <end position="981"/>
    </location>
</feature>
<dbReference type="PANTHER" id="PTHR12752">
    <property type="entry name" value="PHOSPHOINOSITOL 3-PHOSPHATE-BINDING PROTEIN"/>
    <property type="match status" value="1"/>
</dbReference>
<feature type="compositionally biased region" description="Basic and acidic residues" evidence="1">
    <location>
        <begin position="80"/>
        <end position="99"/>
    </location>
</feature>
<dbReference type="SUPFAM" id="SSF50729">
    <property type="entry name" value="PH domain-like"/>
    <property type="match status" value="2"/>
</dbReference>
<feature type="compositionally biased region" description="Polar residues" evidence="1">
    <location>
        <begin position="834"/>
        <end position="853"/>
    </location>
</feature>
<dbReference type="InterPro" id="IPR011993">
    <property type="entry name" value="PH-like_dom_sf"/>
</dbReference>
<dbReference type="KEGG" id="dord:105989802"/>
<dbReference type="RefSeq" id="XP_012877472.1">
    <property type="nucleotide sequence ID" value="XM_013022018.1"/>
</dbReference>
<dbReference type="STRING" id="10020.ENSDORP00000026697"/>
<dbReference type="InterPro" id="IPR001478">
    <property type="entry name" value="PDZ"/>
</dbReference>
<evidence type="ECO:0000259" key="2">
    <source>
        <dbReference type="PROSITE" id="PS50003"/>
    </source>
</evidence>
<feature type="compositionally biased region" description="Basic residues" evidence="1">
    <location>
        <begin position="1"/>
        <end position="13"/>
    </location>
</feature>
<dbReference type="InterPro" id="IPR041489">
    <property type="entry name" value="PDZ_6"/>
</dbReference>
<dbReference type="InterPro" id="IPR036034">
    <property type="entry name" value="PDZ_sf"/>
</dbReference>
<feature type="region of interest" description="Disordered" evidence="1">
    <location>
        <begin position="1"/>
        <end position="103"/>
    </location>
</feature>
<accession>A0A1S3FNN6</accession>
<dbReference type="Gene3D" id="2.30.42.10">
    <property type="match status" value="1"/>
</dbReference>
<evidence type="ECO:0000256" key="1">
    <source>
        <dbReference type="SAM" id="MobiDB-lite"/>
    </source>
</evidence>
<dbReference type="GeneID" id="105989802"/>
<sequence length="1239" mass="139373">MRRKRRKAYRKWKMLNATACTSQPSGQAGQKTHKDLDKEVKGSTSETVFHPARTLGKSKGSGNEPTSASMDGKQNSSLLPKDKKQSSSDSKIHSRKENDVPSLAVSHQLENILPMVMFNDSEKSLSGKIILRDCPSTVEAFKPAKGKFITEVNCGAFNVQVEINKSIFCKTAAQFPTKKRCPTCQQHYSVRRIRRCYTCKHCFPKYKNISEEVLKPEVPFENEQKISRTESPSLKVSIVEKEIKVKYMSKKQNILINIILPKRRRKIMKSMYTSSNHNTRETSRSSPPICTNHLENQLKSKHQYLGCSHSSLPIVFALREENSDTDVVALTSCLKRERNKPNTHSSVSDHMQGKPAISQQKVFKSNQDTPKRKYSPVAGTLLENIPATSCDILKTTSLSNTDLNKMPFEDAKDVHPERSSSSDVQEIITSDLNVQPATERTDYLRNSVTSNTAPMQDDSYSDFCSLSFLSKQLIGEKAASIYCKDNKTPPTEDSENTNSLSIPFSQNDIQCFTSVSPSHWITRHLGPIEISGKTFSFTQCPEFMVGCEKSHGDIAGKDITSKTLIHGDSYGSTQQPLERKRTQSPMLRPASSSSLGSPVHHISPGTVEWNQTEIQINHLEIETPRTIEVPVMTCETDEFEQRLITQNDKEGTNDFNCRVAMRNPPESLHSLEKVENTWQILPVVKNKEFEEATRVNHIEGTTESSCAVCVREKLFLSEKTLTSGAGQCENQNDKSLTLTNSQPEPAECQRTASIRPNSEENKNDSDEIFYHHIDILLSTPKQKALKDQNLEISSLRKLSQEFTLKSGRGSDGSQEEAIDQWARRRQQFKDGKRCSSTGGSSFASNITEGSITSDDGRSMDFGCRVDIQDKGFYTENFHSAAWVFRGDDGNPEDSPRCLSKKPRPTAGKDATVTNTNSRTLNLGPSFNETIVYVLADSAAEEAGLQIGDVVLSVNGTEVTSAEHAEAVHLARKGPDILTLVVGSDISRCPNTPWPTCRGYLHKRTHSGFLKGWRKRWFVLKHDGCLHYYKHKKDEGKWPPLEVIKLEGAEVSIDSSLGKPFVFNCVPQSGSRMFCLCATSNQEMKRWLEAMDKAAHPIHQNHVWEDVTAHNSNLPPLAIKNPECLGLLHRLDRNTDTWVQYYCILKDGCLYFYASIRSTQASGGLYLHGYRVSEQTHGFKQAVIELKPSSEEFKTFYFCAENETENQRWITALKASIKKWLPLHEAIQDFMNRPLEETRM</sequence>
<protein>
    <submittedName>
        <fullName evidence="5">Uncharacterized protein LOC105989802</fullName>
    </submittedName>
</protein>
<dbReference type="OrthoDB" id="2157866at2759"/>
<dbReference type="PANTHER" id="PTHR12752:SF2">
    <property type="entry name" value="PDZ AND PLECKSTRIN HOMOLOGY DOMAINS 1"/>
    <property type="match status" value="1"/>
</dbReference>
<feature type="region of interest" description="Disordered" evidence="1">
    <location>
        <begin position="828"/>
        <end position="853"/>
    </location>
</feature>
<feature type="compositionally biased region" description="Polar residues" evidence="1">
    <location>
        <begin position="18"/>
        <end position="30"/>
    </location>
</feature>
<dbReference type="SUPFAM" id="SSF50156">
    <property type="entry name" value="PDZ domain-like"/>
    <property type="match status" value="1"/>
</dbReference>
<feature type="region of interest" description="Disordered" evidence="1">
    <location>
        <begin position="566"/>
        <end position="599"/>
    </location>
</feature>
<reference evidence="5" key="1">
    <citation type="submission" date="2025-08" db="UniProtKB">
        <authorList>
            <consortium name="RefSeq"/>
        </authorList>
    </citation>
    <scope>IDENTIFICATION</scope>
    <source>
        <tissue evidence="5">Kidney</tissue>
    </source>
</reference>
<evidence type="ECO:0000259" key="3">
    <source>
        <dbReference type="PROSITE" id="PS50106"/>
    </source>
</evidence>
<feature type="domain" description="PH" evidence="2">
    <location>
        <begin position="1120"/>
        <end position="1217"/>
    </location>
</feature>
<dbReference type="PROSITE" id="PS50106">
    <property type="entry name" value="PDZ"/>
    <property type="match status" value="1"/>
</dbReference>
<feature type="compositionally biased region" description="Basic and acidic residues" evidence="1">
    <location>
        <begin position="32"/>
        <end position="41"/>
    </location>
</feature>
<dbReference type="InterPro" id="IPR001849">
    <property type="entry name" value="PH_domain"/>
</dbReference>
<dbReference type="SMART" id="SM00228">
    <property type="entry name" value="PDZ"/>
    <property type="match status" value="1"/>
</dbReference>